<evidence type="ECO:0000256" key="9">
    <source>
        <dbReference type="SAM" id="SignalP"/>
    </source>
</evidence>
<keyword evidence="9" id="KW-0732">Signal</keyword>
<accession>A0A2S5JMA0</accession>
<evidence type="ECO:0000256" key="5">
    <source>
        <dbReference type="ARBA" id="ARBA00022692"/>
    </source>
</evidence>
<dbReference type="AlphaFoldDB" id="A0A2S5JMA0"/>
<dbReference type="GO" id="GO:1990281">
    <property type="term" value="C:efflux pump complex"/>
    <property type="evidence" value="ECO:0007669"/>
    <property type="project" value="TreeGrafter"/>
</dbReference>
<proteinExistence type="inferred from homology"/>
<sequence>MFLKAARSVIASCLMAVGVFGAVPAQAETLADALASAYRNSNLIEQNRAVLRAADEDVAGAVAKLRPVLQWVADWDWTDTPAGRSSTASLALQAQMTLFDFGRNQLGIQIAEQAVLATRQALVSVEQDVLLSAVSAYFGLRSALENVAINENSVRVLNETLRATRDQFEVGEVTRTDVALAEARLAAARAALAAARGQLAVARESYKAATGHYPGPLAGAPKPPALPATLAEAQRIAQRSHPAILQAQYQAKGADLGVSLAAAQRRPNLTGTAGVSLTEGGTEAAALGLSLSQTIYSGGALASAQRKAVANREAARAALLQTSVNVSQNVAATWADIEVARAQIKATEQQVQAAQIAYDGVREEAKLGARTTLDVLDAEQSLLDARANRIQAQANLQVAYYSLLASMGLLTAENLGLNVPIYDAEAYYNAVRSAPATSIQGDSLDRVLKAIGKN</sequence>
<keyword evidence="7" id="KW-0998">Cell outer membrane</keyword>
<evidence type="ECO:0000256" key="1">
    <source>
        <dbReference type="ARBA" id="ARBA00004442"/>
    </source>
</evidence>
<dbReference type="PANTHER" id="PTHR30026:SF22">
    <property type="entry name" value="OUTER MEMBRANE EFFLUX PROTEIN"/>
    <property type="match status" value="1"/>
</dbReference>
<evidence type="ECO:0000256" key="3">
    <source>
        <dbReference type="ARBA" id="ARBA00022448"/>
    </source>
</evidence>
<evidence type="ECO:0000256" key="6">
    <source>
        <dbReference type="ARBA" id="ARBA00023136"/>
    </source>
</evidence>
<comment type="caution">
    <text evidence="10">The sequence shown here is derived from an EMBL/GenBank/DDBJ whole genome shotgun (WGS) entry which is preliminary data.</text>
</comment>
<dbReference type="RefSeq" id="WP_104069063.1">
    <property type="nucleotide sequence ID" value="NZ_PRDS01000001.1"/>
</dbReference>
<name>A0A2S5JMA0_9RHOB</name>
<feature type="coiled-coil region" evidence="8">
    <location>
        <begin position="337"/>
        <end position="364"/>
    </location>
</feature>
<dbReference type="InterPro" id="IPR003423">
    <property type="entry name" value="OMP_efflux"/>
</dbReference>
<feature type="chain" id="PRO_5015732756" evidence="9">
    <location>
        <begin position="28"/>
        <end position="454"/>
    </location>
</feature>
<comment type="subcellular location">
    <subcellularLocation>
        <location evidence="1">Cell outer membrane</location>
    </subcellularLocation>
</comment>
<dbReference type="GO" id="GO:0015562">
    <property type="term" value="F:efflux transmembrane transporter activity"/>
    <property type="evidence" value="ECO:0007669"/>
    <property type="project" value="InterPro"/>
</dbReference>
<evidence type="ECO:0000313" key="11">
    <source>
        <dbReference type="Proteomes" id="UP000239736"/>
    </source>
</evidence>
<evidence type="ECO:0000256" key="4">
    <source>
        <dbReference type="ARBA" id="ARBA00022452"/>
    </source>
</evidence>
<evidence type="ECO:0000256" key="8">
    <source>
        <dbReference type="SAM" id="Coils"/>
    </source>
</evidence>
<evidence type="ECO:0000256" key="2">
    <source>
        <dbReference type="ARBA" id="ARBA00007613"/>
    </source>
</evidence>
<evidence type="ECO:0000313" key="10">
    <source>
        <dbReference type="EMBL" id="PPB82528.1"/>
    </source>
</evidence>
<dbReference type="OrthoDB" id="9789368at2"/>
<dbReference type="Proteomes" id="UP000239736">
    <property type="component" value="Unassembled WGS sequence"/>
</dbReference>
<evidence type="ECO:0000256" key="7">
    <source>
        <dbReference type="ARBA" id="ARBA00023237"/>
    </source>
</evidence>
<dbReference type="PANTHER" id="PTHR30026">
    <property type="entry name" value="OUTER MEMBRANE PROTEIN TOLC"/>
    <property type="match status" value="1"/>
</dbReference>
<keyword evidence="4" id="KW-1134">Transmembrane beta strand</keyword>
<organism evidence="10 11">
    <name type="scientific">Albidovulum inexpectatum</name>
    <dbReference type="NCBI Taxonomy" id="196587"/>
    <lineage>
        <taxon>Bacteria</taxon>
        <taxon>Pseudomonadati</taxon>
        <taxon>Pseudomonadota</taxon>
        <taxon>Alphaproteobacteria</taxon>
        <taxon>Rhodobacterales</taxon>
        <taxon>Paracoccaceae</taxon>
        <taxon>Albidovulum</taxon>
    </lineage>
</organism>
<dbReference type="EMBL" id="PRDS01000001">
    <property type="protein sequence ID" value="PPB82528.1"/>
    <property type="molecule type" value="Genomic_DNA"/>
</dbReference>
<dbReference type="NCBIfam" id="TIGR01844">
    <property type="entry name" value="type_I_sec_TolC"/>
    <property type="match status" value="1"/>
</dbReference>
<keyword evidence="5" id="KW-0812">Transmembrane</keyword>
<keyword evidence="3" id="KW-0813">Transport</keyword>
<comment type="similarity">
    <text evidence="2">Belongs to the outer membrane factor (OMF) (TC 1.B.17) family.</text>
</comment>
<feature type="signal peptide" evidence="9">
    <location>
        <begin position="1"/>
        <end position="27"/>
    </location>
</feature>
<keyword evidence="6" id="KW-0472">Membrane</keyword>
<keyword evidence="8" id="KW-0175">Coiled coil</keyword>
<dbReference type="InterPro" id="IPR010130">
    <property type="entry name" value="T1SS_OMP_TolC"/>
</dbReference>
<dbReference type="SUPFAM" id="SSF56954">
    <property type="entry name" value="Outer membrane efflux proteins (OEP)"/>
    <property type="match status" value="1"/>
</dbReference>
<dbReference type="GO" id="GO:0015288">
    <property type="term" value="F:porin activity"/>
    <property type="evidence" value="ECO:0007669"/>
    <property type="project" value="TreeGrafter"/>
</dbReference>
<dbReference type="Gene3D" id="1.20.1600.10">
    <property type="entry name" value="Outer membrane efflux proteins (OEP)"/>
    <property type="match status" value="1"/>
</dbReference>
<dbReference type="InterPro" id="IPR051906">
    <property type="entry name" value="TolC-like"/>
</dbReference>
<keyword evidence="11" id="KW-1185">Reference proteome</keyword>
<dbReference type="GO" id="GO:0009279">
    <property type="term" value="C:cell outer membrane"/>
    <property type="evidence" value="ECO:0007669"/>
    <property type="project" value="UniProtKB-SubCell"/>
</dbReference>
<protein>
    <submittedName>
        <fullName evidence="10">Outer membrane protein</fullName>
    </submittedName>
</protein>
<gene>
    <name evidence="10" type="ORF">LV82_00464</name>
</gene>
<reference evidence="10 11" key="1">
    <citation type="submission" date="2018-01" db="EMBL/GenBank/DDBJ databases">
        <title>Genomic Encyclopedia of Archaeal and Bacterial Type Strains, Phase II (KMG-II): from individual species to whole genera.</title>
        <authorList>
            <person name="Goeker M."/>
        </authorList>
    </citation>
    <scope>NUCLEOTIDE SEQUENCE [LARGE SCALE GENOMIC DNA]</scope>
    <source>
        <strain evidence="10 11">DSM 12048</strain>
    </source>
</reference>
<dbReference type="Pfam" id="PF02321">
    <property type="entry name" value="OEP"/>
    <property type="match status" value="2"/>
</dbReference>